<organism evidence="4 8">
    <name type="scientific">Streptomyces spongiicola</name>
    <dbReference type="NCBI Taxonomy" id="1690221"/>
    <lineage>
        <taxon>Bacteria</taxon>
        <taxon>Bacillati</taxon>
        <taxon>Actinomycetota</taxon>
        <taxon>Actinomycetes</taxon>
        <taxon>Kitasatosporales</taxon>
        <taxon>Streptomycetaceae</taxon>
        <taxon>Streptomyces</taxon>
    </lineage>
</organism>
<feature type="coiled-coil region" evidence="1">
    <location>
        <begin position="5"/>
        <end position="39"/>
    </location>
</feature>
<feature type="compositionally biased region" description="Gly residues" evidence="2">
    <location>
        <begin position="86"/>
        <end position="98"/>
    </location>
</feature>
<dbReference type="EMBL" id="CP029254">
    <property type="protein sequence ID" value="AWK10416.1"/>
    <property type="molecule type" value="Genomic_DNA"/>
</dbReference>
<gene>
    <name evidence="3" type="ORF">DDQ41_14840</name>
    <name evidence="4" type="ORF">DDQ41_16260</name>
    <name evidence="5" type="ORF">DDQ41_17635</name>
    <name evidence="6" type="ORF">DDQ41_24870</name>
    <name evidence="7" type="ORF">DDQ41_25370</name>
</gene>
<evidence type="ECO:0000313" key="6">
    <source>
        <dbReference type="EMBL" id="AWK11614.1"/>
    </source>
</evidence>
<protein>
    <submittedName>
        <fullName evidence="4">Uncharacterized protein</fullName>
    </submittedName>
</protein>
<dbReference type="EMBL" id="CP029254">
    <property type="protein sequence ID" value="AWK11693.1"/>
    <property type="molecule type" value="Genomic_DNA"/>
</dbReference>
<evidence type="ECO:0000313" key="7">
    <source>
        <dbReference type="EMBL" id="AWK11693.1"/>
    </source>
</evidence>
<dbReference type="RefSeq" id="WP_109294923.1">
    <property type="nucleotide sequence ID" value="NZ_CP029254.1"/>
</dbReference>
<keyword evidence="8" id="KW-1185">Reference proteome</keyword>
<evidence type="ECO:0000313" key="4">
    <source>
        <dbReference type="EMBL" id="AWK10195.1"/>
    </source>
</evidence>
<evidence type="ECO:0000256" key="2">
    <source>
        <dbReference type="SAM" id="MobiDB-lite"/>
    </source>
</evidence>
<evidence type="ECO:0000313" key="3">
    <source>
        <dbReference type="EMBL" id="AWK09966.1"/>
    </source>
</evidence>
<keyword evidence="1" id="KW-0175">Coiled coil</keyword>
<evidence type="ECO:0000313" key="8">
    <source>
        <dbReference type="Proteomes" id="UP000245051"/>
    </source>
</evidence>
<reference evidence="4 8" key="1">
    <citation type="submission" date="2018-05" db="EMBL/GenBank/DDBJ databases">
        <title>Complete genome sequence of the Type Strain of Streptomyces spongiicola HNM0071, the producer of staurosporine.</title>
        <authorList>
            <person name="Zhou S."/>
            <person name="Huang X."/>
        </authorList>
    </citation>
    <scope>NUCLEOTIDE SEQUENCE [LARGE SCALE GENOMIC DNA]</scope>
    <source>
        <strain evidence="4 8">HNM0071</strain>
    </source>
</reference>
<dbReference type="EMBL" id="CP029254">
    <property type="protein sequence ID" value="AWK10195.1"/>
    <property type="molecule type" value="Genomic_DNA"/>
</dbReference>
<accession>A0ABN5KKD2</accession>
<proteinExistence type="predicted"/>
<dbReference type="Proteomes" id="UP000245051">
    <property type="component" value="Chromosome"/>
</dbReference>
<feature type="region of interest" description="Disordered" evidence="2">
    <location>
        <begin position="66"/>
        <end position="115"/>
    </location>
</feature>
<sequence length="180" mass="19493">MPTPAAVMTRRLRAFEARAVELRQRITALEEEAAQVDREIARWRIGSEIWDEVEQELRGDAGVAAVSCSPSDNREAPADAEVGSPAGAGAGAGTGAGGESRYVPQRQEDSDPSRLPGLYSKIVEFVREAQEPVRAREVAQALFGEGAGRSRQEGVRCQLKRLVQRDWLTSADGREFTAAG</sequence>
<name>A0ABN5KKD2_9ACTN</name>
<dbReference type="EMBL" id="CP029254">
    <property type="protein sequence ID" value="AWK09966.1"/>
    <property type="molecule type" value="Genomic_DNA"/>
</dbReference>
<evidence type="ECO:0000313" key="5">
    <source>
        <dbReference type="EMBL" id="AWK10416.1"/>
    </source>
</evidence>
<dbReference type="EMBL" id="CP029254">
    <property type="protein sequence ID" value="AWK11614.1"/>
    <property type="molecule type" value="Genomic_DNA"/>
</dbReference>
<evidence type="ECO:0000256" key="1">
    <source>
        <dbReference type="SAM" id="Coils"/>
    </source>
</evidence>